<organism evidence="1 2">
    <name type="scientific">Lasiodiplodia mahajangana</name>
    <dbReference type="NCBI Taxonomy" id="1108764"/>
    <lineage>
        <taxon>Eukaryota</taxon>
        <taxon>Fungi</taxon>
        <taxon>Dikarya</taxon>
        <taxon>Ascomycota</taxon>
        <taxon>Pezizomycotina</taxon>
        <taxon>Dothideomycetes</taxon>
        <taxon>Dothideomycetes incertae sedis</taxon>
        <taxon>Botryosphaeriales</taxon>
        <taxon>Botryosphaeriaceae</taxon>
        <taxon>Lasiodiplodia</taxon>
    </lineage>
</organism>
<reference evidence="1" key="1">
    <citation type="submission" date="2022-12" db="EMBL/GenBank/DDBJ databases">
        <title>Genome Sequence of Lasiodiplodia mahajangana.</title>
        <authorList>
            <person name="Buettner E."/>
        </authorList>
    </citation>
    <scope>NUCLEOTIDE SEQUENCE</scope>
    <source>
        <strain evidence="1">VT137</strain>
    </source>
</reference>
<evidence type="ECO:0000313" key="2">
    <source>
        <dbReference type="Proteomes" id="UP001153332"/>
    </source>
</evidence>
<accession>A0ACC2JKX4</accession>
<comment type="caution">
    <text evidence="1">The sequence shown here is derived from an EMBL/GenBank/DDBJ whole genome shotgun (WGS) entry which is preliminary data.</text>
</comment>
<protein>
    <submittedName>
        <fullName evidence="1">Uncharacterized protein</fullName>
    </submittedName>
</protein>
<proteinExistence type="predicted"/>
<keyword evidence="2" id="KW-1185">Reference proteome</keyword>
<name>A0ACC2JKX4_9PEZI</name>
<gene>
    <name evidence="1" type="ORF">O1611_g5655</name>
</gene>
<dbReference type="EMBL" id="JAPUUL010001226">
    <property type="protein sequence ID" value="KAJ8127982.1"/>
    <property type="molecule type" value="Genomic_DNA"/>
</dbReference>
<dbReference type="Proteomes" id="UP001153332">
    <property type="component" value="Unassembled WGS sequence"/>
</dbReference>
<evidence type="ECO:0000313" key="1">
    <source>
        <dbReference type="EMBL" id="KAJ8127982.1"/>
    </source>
</evidence>
<sequence>MAQPYICLGDGVWNGKIANIRLSWKVTAKKQLAQHAGEQGVNASVLKAVSEHLIYRLAYRMGGKKAVIRSPPHEFAMPRPDKLHMSGHIIPLRGFGIQQVRIYLNAAKAAPIRYEQLELVGEAALMSIGVPRSLVLNLDYSWGVGVETWAGPTIGAYQPLPSLALGPHTGMPTCTDDAPKMSPDSPRPIPHRMNPAAAEFHPRTAADPVTKTQTVSHPSASWGRSSPFWNQYSEDLYPGQNDGYIATGGYYSVQVDPMTSIPSVQDNTESIWDPYTQRWQFYDYNSNYNTQQWEVPGSFGYF</sequence>